<evidence type="ECO:0000313" key="3">
    <source>
        <dbReference type="Proteomes" id="UP000036867"/>
    </source>
</evidence>
<evidence type="ECO:0000313" key="2">
    <source>
        <dbReference type="EMBL" id="KOO51535.1"/>
    </source>
</evidence>
<feature type="domain" description="DinB-like" evidence="1">
    <location>
        <begin position="11"/>
        <end position="157"/>
    </location>
</feature>
<dbReference type="RefSeq" id="WP_053415677.1">
    <property type="nucleotide sequence ID" value="NZ_LILB01000001.1"/>
</dbReference>
<dbReference type="AlphaFoldDB" id="A0A0M0LKD4"/>
<dbReference type="STRING" id="263475.AMD00_03440"/>
<reference evidence="3" key="1">
    <citation type="submission" date="2015-08" db="EMBL/GenBank/DDBJ databases">
        <title>Fjat-10028 dsm 16317.</title>
        <authorList>
            <person name="Liu B."/>
            <person name="Wang J."/>
            <person name="Zhu Y."/>
            <person name="Liu G."/>
            <person name="Chen Q."/>
            <person name="Chen Z."/>
            <person name="Lan J."/>
            <person name="Che J."/>
            <person name="Ge C."/>
            <person name="Shi H."/>
            <person name="Pan Z."/>
            <person name="Liu X."/>
        </authorList>
    </citation>
    <scope>NUCLEOTIDE SEQUENCE [LARGE SCALE GENOMIC DNA]</scope>
    <source>
        <strain evidence="3">DSM 16317</strain>
    </source>
</reference>
<dbReference type="Proteomes" id="UP000036867">
    <property type="component" value="Unassembled WGS sequence"/>
</dbReference>
<gene>
    <name evidence="2" type="ORF">AMD00_03440</name>
</gene>
<dbReference type="Pfam" id="PF12867">
    <property type="entry name" value="DinB_2"/>
    <property type="match status" value="1"/>
</dbReference>
<organism evidence="2 3">
    <name type="scientific">Viridibacillus arvi</name>
    <dbReference type="NCBI Taxonomy" id="263475"/>
    <lineage>
        <taxon>Bacteria</taxon>
        <taxon>Bacillati</taxon>
        <taxon>Bacillota</taxon>
        <taxon>Bacilli</taxon>
        <taxon>Bacillales</taxon>
        <taxon>Caryophanaceae</taxon>
        <taxon>Viridibacillus</taxon>
    </lineage>
</organism>
<protein>
    <recommendedName>
        <fullName evidence="1">DinB-like domain-containing protein</fullName>
    </recommendedName>
</protein>
<sequence length="164" mass="19101">MEQYLEQNKSIRDELLNSVSNLSDEQLNKEVEEGRWTIMQVLHHLHIIEAGVAKAIQYTLKKGEKQSVKAKPIELTVDRSTKIKAPSFADPDPRFITLEEMKDKLKESRHALHQVVSSSNKDQLKEKAYPQPIFGLMSLDQWVPFIGYHEKRHIEQIEELKEKL</sequence>
<dbReference type="InterPro" id="IPR034660">
    <property type="entry name" value="DinB/YfiT-like"/>
</dbReference>
<proteinExistence type="predicted"/>
<dbReference type="EMBL" id="LILB01000001">
    <property type="protein sequence ID" value="KOO51535.1"/>
    <property type="molecule type" value="Genomic_DNA"/>
</dbReference>
<accession>A0A0M0LKD4</accession>
<keyword evidence="3" id="KW-1185">Reference proteome</keyword>
<dbReference type="SUPFAM" id="SSF109854">
    <property type="entry name" value="DinB/YfiT-like putative metalloenzymes"/>
    <property type="match status" value="1"/>
</dbReference>
<name>A0A0M0LKD4_9BACL</name>
<dbReference type="Gene3D" id="1.20.120.450">
    <property type="entry name" value="dinb family like domain"/>
    <property type="match status" value="1"/>
</dbReference>
<dbReference type="InterPro" id="IPR024775">
    <property type="entry name" value="DinB-like"/>
</dbReference>
<dbReference type="OrthoDB" id="5464839at2"/>
<evidence type="ECO:0000259" key="1">
    <source>
        <dbReference type="Pfam" id="PF12867"/>
    </source>
</evidence>
<comment type="caution">
    <text evidence="2">The sequence shown here is derived from an EMBL/GenBank/DDBJ whole genome shotgun (WGS) entry which is preliminary data.</text>
</comment>
<dbReference type="GeneID" id="301135159"/>